<dbReference type="InterPro" id="IPR000209">
    <property type="entry name" value="Peptidase_S8/S53_dom"/>
</dbReference>
<keyword evidence="2 5" id="KW-0645">Protease</keyword>
<accession>D2V753</accession>
<feature type="domain" description="MBTPS1 third" evidence="10">
    <location>
        <begin position="1037"/>
        <end position="1166"/>
    </location>
</feature>
<evidence type="ECO:0000256" key="6">
    <source>
        <dbReference type="SAM" id="MobiDB-lite"/>
    </source>
</evidence>
<organism evidence="12">
    <name type="scientific">Naegleria gruberi</name>
    <name type="common">Amoeba</name>
    <dbReference type="NCBI Taxonomy" id="5762"/>
    <lineage>
        <taxon>Eukaryota</taxon>
        <taxon>Discoba</taxon>
        <taxon>Heterolobosea</taxon>
        <taxon>Tetramitia</taxon>
        <taxon>Eutetramitia</taxon>
        <taxon>Vahlkampfiidae</taxon>
        <taxon>Naegleria</taxon>
    </lineage>
</organism>
<evidence type="ECO:0000256" key="4">
    <source>
        <dbReference type="ARBA" id="ARBA00022825"/>
    </source>
</evidence>
<feature type="domain" description="Membrane-bound transcription factor site-1 protease-like N-terminal" evidence="8">
    <location>
        <begin position="537"/>
        <end position="612"/>
    </location>
</feature>
<feature type="compositionally biased region" description="Basic and acidic residues" evidence="6">
    <location>
        <begin position="237"/>
        <end position="248"/>
    </location>
</feature>
<feature type="compositionally biased region" description="Basic and acidic residues" evidence="6">
    <location>
        <begin position="209"/>
        <end position="225"/>
    </location>
</feature>
<feature type="region of interest" description="Disordered" evidence="6">
    <location>
        <begin position="359"/>
        <end position="381"/>
    </location>
</feature>
<feature type="compositionally biased region" description="Basic residues" evidence="6">
    <location>
        <begin position="226"/>
        <end position="236"/>
    </location>
</feature>
<feature type="compositionally biased region" description="Polar residues" evidence="6">
    <location>
        <begin position="509"/>
        <end position="525"/>
    </location>
</feature>
<dbReference type="InterPro" id="IPR057032">
    <property type="entry name" value="MBTPS1_4th"/>
</dbReference>
<dbReference type="InterPro" id="IPR023828">
    <property type="entry name" value="Peptidase_S8_Ser-AS"/>
</dbReference>
<feature type="domain" description="Peptidase S8/S53" evidence="7">
    <location>
        <begin position="696"/>
        <end position="1010"/>
    </location>
</feature>
<dbReference type="Proteomes" id="UP000006671">
    <property type="component" value="Unassembled WGS sequence"/>
</dbReference>
<feature type="region of interest" description="Disordered" evidence="6">
    <location>
        <begin position="509"/>
        <end position="534"/>
    </location>
</feature>
<evidence type="ECO:0000256" key="5">
    <source>
        <dbReference type="PROSITE-ProRule" id="PRU01240"/>
    </source>
</evidence>
<evidence type="ECO:0000256" key="3">
    <source>
        <dbReference type="ARBA" id="ARBA00022801"/>
    </source>
</evidence>
<name>D2V753_NAEGR</name>
<dbReference type="PANTHER" id="PTHR43806:SF7">
    <property type="entry name" value="MEMBRANE-BOUND TRANSCRIPTION FACTOR SITE-1 PROTEASE"/>
    <property type="match status" value="1"/>
</dbReference>
<dbReference type="EMBL" id="GG738855">
    <property type="protein sequence ID" value="EFC47310.1"/>
    <property type="molecule type" value="Genomic_DNA"/>
</dbReference>
<evidence type="ECO:0000256" key="1">
    <source>
        <dbReference type="ARBA" id="ARBA00011073"/>
    </source>
</evidence>
<keyword evidence="4 5" id="KW-0720">Serine protease</keyword>
<feature type="compositionally biased region" description="Polar residues" evidence="6">
    <location>
        <begin position="366"/>
        <end position="377"/>
    </location>
</feature>
<dbReference type="GO" id="GO:0004252">
    <property type="term" value="F:serine-type endopeptidase activity"/>
    <property type="evidence" value="ECO:0007669"/>
    <property type="project" value="UniProtKB-UniRule"/>
</dbReference>
<dbReference type="InterPro" id="IPR015500">
    <property type="entry name" value="Peptidase_S8_subtilisin-rel"/>
</dbReference>
<feature type="region of interest" description="Disordered" evidence="6">
    <location>
        <begin position="95"/>
        <end position="128"/>
    </location>
</feature>
<dbReference type="OrthoDB" id="1740355at2759"/>
<keyword evidence="3 5" id="KW-0378">Hydrolase</keyword>
<protein>
    <submittedName>
        <fullName evidence="11">Subtilisin-like serine peptidase</fullName>
    </submittedName>
</protein>
<dbReference type="InterPro" id="IPR057060">
    <property type="entry name" value="MBTPS1_3rd"/>
</dbReference>
<dbReference type="InterPro" id="IPR036852">
    <property type="entry name" value="Peptidase_S8/S53_dom_sf"/>
</dbReference>
<proteinExistence type="inferred from homology"/>
<dbReference type="STRING" id="5762.D2V753"/>
<dbReference type="Pfam" id="PF23094">
    <property type="entry name" value="MBTPS1_3rd"/>
    <property type="match status" value="1"/>
</dbReference>
<gene>
    <name evidence="11" type="ORF">NAEGRDRAFT_64673</name>
</gene>
<evidence type="ECO:0000313" key="12">
    <source>
        <dbReference type="Proteomes" id="UP000006671"/>
    </source>
</evidence>
<dbReference type="PROSITE" id="PS00138">
    <property type="entry name" value="SUBTILASE_SER"/>
    <property type="match status" value="1"/>
</dbReference>
<dbReference type="GeneID" id="8860427"/>
<dbReference type="GO" id="GO:0005794">
    <property type="term" value="C:Golgi apparatus"/>
    <property type="evidence" value="ECO:0007669"/>
    <property type="project" value="TreeGrafter"/>
</dbReference>
<feature type="active site" description="Charge relay system" evidence="5">
    <location>
        <position position="738"/>
    </location>
</feature>
<dbReference type="PROSITE" id="PS00137">
    <property type="entry name" value="SUBTILASE_HIS"/>
    <property type="match status" value="1"/>
</dbReference>
<feature type="domain" description="MBTPS1 fourth" evidence="9">
    <location>
        <begin position="1168"/>
        <end position="1444"/>
    </location>
</feature>
<feature type="active site" description="Charge relay system" evidence="5">
    <location>
        <position position="934"/>
    </location>
</feature>
<dbReference type="eggNOG" id="KOG4266">
    <property type="taxonomic scope" value="Eukaryota"/>
</dbReference>
<dbReference type="SUPFAM" id="SSF52743">
    <property type="entry name" value="Subtilisin-like"/>
    <property type="match status" value="1"/>
</dbReference>
<dbReference type="PROSITE" id="PS51892">
    <property type="entry name" value="SUBTILASE"/>
    <property type="match status" value="1"/>
</dbReference>
<evidence type="ECO:0000259" key="8">
    <source>
        <dbReference type="Pfam" id="PF23001"/>
    </source>
</evidence>
<evidence type="ECO:0000313" key="11">
    <source>
        <dbReference type="EMBL" id="EFC47310.1"/>
    </source>
</evidence>
<feature type="active site" description="Charge relay system" evidence="5">
    <location>
        <position position="705"/>
    </location>
</feature>
<evidence type="ECO:0000259" key="10">
    <source>
        <dbReference type="Pfam" id="PF23094"/>
    </source>
</evidence>
<sequence>MPTIVTVGADEDDEYFDEEEKAKILQEEKAFSTSMNSSTFNENLQASELIGSKVDEIEEGMDAEQFMPEVRDIELKNIVEEHVLDRVDNNFSPMMTDTYDIDSRASSSMSSDSNGSPQLQEQDPEALAKTIEDETFRRYLKIPPEERERLKNREAELPIKFDDFIAIHGFSAENQKVKNDKRNDHISDSIAYIDSQHFSYHYEKYSGSSEEKASIPSKNDMEKSSNVKKNKKRRKKQTEEVVDMDHANKTLSQEQIAEQRKVNKQLREERKKRQSNREKKVSNLEKQSKKSQEMYEKAERRSKIFSEWMDQQGIITEDVANLIPRLSEKDFYEEEEASSTKSFFITDMNDSQNYIEKRKQKEKQKSLLSMPQTFDTSNYDRKSKLSDLGSVLDHKYGSNNKDGSTSSRMPSISRGSNKSVGFLTFWNKSSVPKRPAVREITTLTNLSKLLKGYEFDTNIESGGFYVMAAHSSTSNQCSVRKMYERFFQPIPFVKSKNLHRMCKKFNTSSIGSNSSGQNMEGATASNNNNNNTTPTSRERYIVMFKEYMKAFKHDEYISTLLGGTHRGYKIIERDNAATRMFDTDFALVEFENITLKSELESRTQFVRYVVRQHEYHNMMNNERKLLNHDIETLPDDEQDHSILNSIGKLFTQWSTEDKYSDHHHHRRKLCNHPSHSYVDVSEKLNAHKLWEQGIYGQNIRVAVFDTGLSSTKHEESFSHIEDMINYTTEDSVNDELGHGTFISGVIGSKHLTPYTPKSNTTQPFNEKKERGSGCRGLAPEASVFIFKVFTSKQVSYTSWFLDAFNYAMKSGIQILNLSIGGPDYLDIPFIDKVKELTANGIIIISAIGNDGPLYGTLNNPADLVNVIGVGGIDDNDNIAKFSSRGVTTYELRFNNGYGRVKPDIVTMSVKLRGLGLNKAGDNVGYCHSILSGTSVASPVIAGAITLLASSTLKNKDTSTQNSDDISIRAKMDDYPNTHNSLLPLINPASIKQILLESAQRVHHANIFEQGAGKLNLEKAYELLQDYMEKAKPRATFYPSELDLTSCPYMWPYCSQPIYHTAMPIVFNVTVLNAMSASGRVVGEPVFVPGKYGDFLDVTFTHPRVMWPYSGWLGVQISVNSGGRFFNGYCEGTIKMKIMSPPLGVGKDGNEMQVSEMELKLKVKVIQPPLRQQRILWDQYHNIQYPPGYIPRDNLGNKDEILDWNGDHIHTNFRDLYIFLRNKGYYVEILTGDLTTFDASKYSTLMIVDSEEEFTEKEREKLKEDVQVYGLSVAVFADWYSVPIMKHIKFFDDNTYTVWTPITGGCNLPALNALLDPFNIVFGTRVYTGEITIGKEKASFLSGTSIIKFPEEGMLASFHLKDQGIEILSGKQNSKPILGTDSSSTIHKVPVLGFSKSGKGRIAVFGDSNCLDAVGNPTHNCFWLLDQILQYTSQHKMSEEFIKDANIKTLSHLFISQSSSVVGASGLVAVSTNNSFLTVSDFFFLPLLACVVVVEGEAV</sequence>
<feature type="region of interest" description="Disordered" evidence="6">
    <location>
        <begin position="209"/>
        <end position="297"/>
    </location>
</feature>
<dbReference type="InParanoid" id="D2V753"/>
<dbReference type="Pfam" id="PF23001">
    <property type="entry name" value="MBTP1_N"/>
    <property type="match status" value="1"/>
</dbReference>
<feature type="compositionally biased region" description="Low complexity" evidence="6">
    <location>
        <begin position="104"/>
        <end position="116"/>
    </location>
</feature>
<dbReference type="GO" id="GO:0006508">
    <property type="term" value="P:proteolysis"/>
    <property type="evidence" value="ECO:0007669"/>
    <property type="project" value="UniProtKB-KW"/>
</dbReference>
<dbReference type="PRINTS" id="PR00723">
    <property type="entry name" value="SUBTILISIN"/>
</dbReference>
<dbReference type="VEuPathDB" id="AmoebaDB:NAEGRDRAFT_64673"/>
<evidence type="ECO:0000259" key="7">
    <source>
        <dbReference type="Pfam" id="PF00082"/>
    </source>
</evidence>
<dbReference type="Gene3D" id="3.40.50.200">
    <property type="entry name" value="Peptidase S8/S53 domain"/>
    <property type="match status" value="1"/>
</dbReference>
<dbReference type="RefSeq" id="XP_002680054.1">
    <property type="nucleotide sequence ID" value="XM_002680008.1"/>
</dbReference>
<evidence type="ECO:0000259" key="9">
    <source>
        <dbReference type="Pfam" id="PF23090"/>
    </source>
</evidence>
<dbReference type="PANTHER" id="PTHR43806">
    <property type="entry name" value="PEPTIDASE S8"/>
    <property type="match status" value="1"/>
</dbReference>
<dbReference type="KEGG" id="ngr:NAEGRDRAFT_64673"/>
<dbReference type="InterPro" id="IPR055143">
    <property type="entry name" value="MBTP1_N"/>
</dbReference>
<dbReference type="InterPro" id="IPR050131">
    <property type="entry name" value="Peptidase_S8_subtilisin-like"/>
</dbReference>
<reference evidence="11 12" key="1">
    <citation type="journal article" date="2010" name="Cell">
        <title>The genome of Naegleria gruberi illuminates early eukaryotic versatility.</title>
        <authorList>
            <person name="Fritz-Laylin L.K."/>
            <person name="Prochnik S.E."/>
            <person name="Ginger M.L."/>
            <person name="Dacks J.B."/>
            <person name="Carpenter M.L."/>
            <person name="Field M.C."/>
            <person name="Kuo A."/>
            <person name="Paredez A."/>
            <person name="Chapman J."/>
            <person name="Pham J."/>
            <person name="Shu S."/>
            <person name="Neupane R."/>
            <person name="Cipriano M."/>
            <person name="Mancuso J."/>
            <person name="Tu H."/>
            <person name="Salamov A."/>
            <person name="Lindquist E."/>
            <person name="Shapiro H."/>
            <person name="Lucas S."/>
            <person name="Grigoriev I.V."/>
            <person name="Cande W.Z."/>
            <person name="Fulton C."/>
            <person name="Rokhsar D.S."/>
            <person name="Dawson S.C."/>
        </authorList>
    </citation>
    <scope>NUCLEOTIDE SEQUENCE [LARGE SCALE GENOMIC DNA]</scope>
    <source>
        <strain evidence="11 12">NEG-M</strain>
    </source>
</reference>
<dbReference type="Pfam" id="PF00082">
    <property type="entry name" value="Peptidase_S8"/>
    <property type="match status" value="1"/>
</dbReference>
<dbReference type="InterPro" id="IPR022398">
    <property type="entry name" value="Peptidase_S8_His-AS"/>
</dbReference>
<keyword evidence="12" id="KW-1185">Reference proteome</keyword>
<feature type="compositionally biased region" description="Basic and acidic residues" evidence="6">
    <location>
        <begin position="257"/>
        <end position="297"/>
    </location>
</feature>
<evidence type="ECO:0000256" key="2">
    <source>
        <dbReference type="ARBA" id="ARBA00022670"/>
    </source>
</evidence>
<dbReference type="Pfam" id="PF23090">
    <property type="entry name" value="MBTPS1_4th"/>
    <property type="match status" value="1"/>
</dbReference>
<comment type="similarity">
    <text evidence="1 5">Belongs to the peptidase S8 family.</text>
</comment>